<proteinExistence type="predicted"/>
<dbReference type="EMBL" id="BJYA01000002">
    <property type="protein sequence ID" value="GEN44856.1"/>
    <property type="molecule type" value="Genomic_DNA"/>
</dbReference>
<accession>A0A511W1A6</accession>
<evidence type="ECO:0000313" key="1">
    <source>
        <dbReference type="EMBL" id="GEN44856.1"/>
    </source>
</evidence>
<keyword evidence="2" id="KW-1185">Reference proteome</keyword>
<dbReference type="Proteomes" id="UP000321440">
    <property type="component" value="Unassembled WGS sequence"/>
</dbReference>
<name>A0A511W1A6_9BACI</name>
<protein>
    <submittedName>
        <fullName evidence="1">Uncharacterized protein</fullName>
    </submittedName>
</protein>
<reference evidence="1 2" key="1">
    <citation type="submission" date="2019-07" db="EMBL/GenBank/DDBJ databases">
        <title>Whole genome shotgun sequence of Alkalibacillus haloalkaliphilus NBRC 103110.</title>
        <authorList>
            <person name="Hosoyama A."/>
            <person name="Uohara A."/>
            <person name="Ohji S."/>
            <person name="Ichikawa N."/>
        </authorList>
    </citation>
    <scope>NUCLEOTIDE SEQUENCE [LARGE SCALE GENOMIC DNA]</scope>
    <source>
        <strain evidence="1 2">NBRC 103110</strain>
    </source>
</reference>
<evidence type="ECO:0000313" key="2">
    <source>
        <dbReference type="Proteomes" id="UP000321440"/>
    </source>
</evidence>
<gene>
    <name evidence="1" type="ORF">AHA02nite_06320</name>
</gene>
<comment type="caution">
    <text evidence="1">The sequence shown here is derived from an EMBL/GenBank/DDBJ whole genome shotgun (WGS) entry which is preliminary data.</text>
</comment>
<dbReference type="AlphaFoldDB" id="A0A511W1A6"/>
<sequence>MKHKQYSSNGSLVEEEINKGWQIALVFAPPSINIVVCKQSAFSCVINYSKKQTLVKNER</sequence>
<organism evidence="1 2">
    <name type="scientific">Alkalibacillus haloalkaliphilus</name>
    <dbReference type="NCBI Taxonomy" id="94136"/>
    <lineage>
        <taxon>Bacteria</taxon>
        <taxon>Bacillati</taxon>
        <taxon>Bacillota</taxon>
        <taxon>Bacilli</taxon>
        <taxon>Bacillales</taxon>
        <taxon>Bacillaceae</taxon>
        <taxon>Alkalibacillus</taxon>
    </lineage>
</organism>